<sequence length="540" mass="61032">MRKCSVLNIGLMTLIARITILLALFIPGSVSGSQERQSVMIENPHRTLKVGWHNLYPYQYSKDIHGHGTLFGLDIKLIRAIAEEIDYDLVFTKCIWEKQLQMLKNGQLDMGLNAIKLSEREQDFWISDPVRKETTVLYVNRDGQHSFSFKTVNSLLDFVKKNNIKLGVTKGFRYTSDTINLFIKDPNNSKYLLPADEDATSFINLINKKAAAILVDRTVASALIFENNWSNDVKRYYPLKFETKNIHYILSKKSVSQKTVKEINGAITKLKQSGAYSRIIKGYLFPVMLNVTVNSWWYFYIVMIGTLAYSLHALRLAIAEKYSLLGSFIFVSIFALGGGTVRDIMTGSYPVFFMKQPIYLYIVIATTLALFLATYIYSWLYRSTGNRWLILRIRSISKKTVDFSSNYVFMIADAIGLAAFTVFGVIAALAAKAFPLVLWGPILAVITTSGGGIICDIMRNDDQPASMKDNFYPEISAIWGFILSLMVNLMANNANANNIFTAVVITVIGAFLTRLLVIYLKISSPSFAILKISRFRRKKT</sequence>
<evidence type="ECO:0000256" key="3">
    <source>
        <dbReference type="ARBA" id="ARBA00022475"/>
    </source>
</evidence>
<evidence type="ECO:0000256" key="6">
    <source>
        <dbReference type="ARBA" id="ARBA00023136"/>
    </source>
</evidence>
<feature type="transmembrane region" description="Helical" evidence="7">
    <location>
        <begin position="358"/>
        <end position="380"/>
    </location>
</feature>
<feature type="transmembrane region" description="Helical" evidence="7">
    <location>
        <begin position="499"/>
        <end position="520"/>
    </location>
</feature>
<comment type="subcellular location">
    <subcellularLocation>
        <location evidence="1">Cell membrane</location>
        <topology evidence="1">Multi-pass membrane protein</topology>
    </subcellularLocation>
</comment>
<dbReference type="Proteomes" id="UP000605201">
    <property type="component" value="Unassembled WGS sequence"/>
</dbReference>
<feature type="transmembrane region" description="Helical" evidence="7">
    <location>
        <begin position="296"/>
        <end position="314"/>
    </location>
</feature>
<reference evidence="9 10" key="1">
    <citation type="submission" date="2020-08" db="EMBL/GenBank/DDBJ databases">
        <title>Bridging the membrane lipid divide: bacteria of the FCB group superphylum have the potential to synthesize archaeal ether lipids.</title>
        <authorList>
            <person name="Villanueva L."/>
            <person name="Von Meijenfeldt F.A.B."/>
            <person name="Westbye A.B."/>
            <person name="Yadav S."/>
            <person name="Hopmans E.C."/>
            <person name="Dutilh B.E."/>
            <person name="Sinninghe Damste J.S."/>
        </authorList>
    </citation>
    <scope>NUCLEOTIDE SEQUENCE [LARGE SCALE GENOMIC DNA]</scope>
    <source>
        <strain evidence="9">NIOZ-UU17</strain>
    </source>
</reference>
<dbReference type="AlphaFoldDB" id="A0A8J6P0D9"/>
<feature type="domain" description="Solute-binding protein family 3/N-terminal" evidence="8">
    <location>
        <begin position="47"/>
        <end position="287"/>
    </location>
</feature>
<organism evidence="9 10">
    <name type="scientific">Candidatus Desulfatibia vada</name>
    <dbReference type="NCBI Taxonomy" id="2841696"/>
    <lineage>
        <taxon>Bacteria</taxon>
        <taxon>Pseudomonadati</taxon>
        <taxon>Thermodesulfobacteriota</taxon>
        <taxon>Desulfobacteria</taxon>
        <taxon>Desulfobacterales</taxon>
        <taxon>Desulfobacterales incertae sedis</taxon>
        <taxon>Candidatus Desulfatibia</taxon>
    </lineage>
</organism>
<dbReference type="Pfam" id="PF03458">
    <property type="entry name" value="Gly_transporter"/>
    <property type="match status" value="2"/>
</dbReference>
<evidence type="ECO:0000256" key="7">
    <source>
        <dbReference type="SAM" id="Phobius"/>
    </source>
</evidence>
<dbReference type="EMBL" id="JACNIG010000052">
    <property type="protein sequence ID" value="MBC8430532.1"/>
    <property type="molecule type" value="Genomic_DNA"/>
</dbReference>
<protein>
    <submittedName>
        <fullName evidence="9">Transporter substrate-binding domain-containing protein</fullName>
    </submittedName>
</protein>
<dbReference type="PANTHER" id="PTHR30506:SF3">
    <property type="entry name" value="UPF0126 INNER MEMBRANE PROTEIN YADS-RELATED"/>
    <property type="match status" value="1"/>
</dbReference>
<evidence type="ECO:0000256" key="1">
    <source>
        <dbReference type="ARBA" id="ARBA00004651"/>
    </source>
</evidence>
<feature type="transmembrane region" description="Helical" evidence="7">
    <location>
        <begin position="436"/>
        <end position="458"/>
    </location>
</feature>
<dbReference type="SMART" id="SM00062">
    <property type="entry name" value="PBPb"/>
    <property type="match status" value="1"/>
</dbReference>
<dbReference type="Gene3D" id="3.40.190.10">
    <property type="entry name" value="Periplasmic binding protein-like II"/>
    <property type="match status" value="2"/>
</dbReference>
<keyword evidence="6 7" id="KW-0472">Membrane</keyword>
<dbReference type="Pfam" id="PF00497">
    <property type="entry name" value="SBP_bac_3"/>
    <property type="match status" value="1"/>
</dbReference>
<comment type="caution">
    <text evidence="9">The sequence shown here is derived from an EMBL/GenBank/DDBJ whole genome shotgun (WGS) entry which is preliminary data.</text>
</comment>
<dbReference type="InterPro" id="IPR005115">
    <property type="entry name" value="Gly_transporter"/>
</dbReference>
<keyword evidence="5 7" id="KW-1133">Transmembrane helix</keyword>
<keyword evidence="4 7" id="KW-0812">Transmembrane</keyword>
<dbReference type="PANTHER" id="PTHR30506">
    <property type="entry name" value="INNER MEMBRANE PROTEIN"/>
    <property type="match status" value="1"/>
</dbReference>
<evidence type="ECO:0000256" key="5">
    <source>
        <dbReference type="ARBA" id="ARBA00022989"/>
    </source>
</evidence>
<accession>A0A8J6P0D9</accession>
<proteinExistence type="inferred from homology"/>
<dbReference type="InterPro" id="IPR001638">
    <property type="entry name" value="Solute-binding_3/MltF_N"/>
</dbReference>
<dbReference type="GO" id="GO:0005886">
    <property type="term" value="C:plasma membrane"/>
    <property type="evidence" value="ECO:0007669"/>
    <property type="project" value="UniProtKB-SubCell"/>
</dbReference>
<evidence type="ECO:0000256" key="2">
    <source>
        <dbReference type="ARBA" id="ARBA00008193"/>
    </source>
</evidence>
<feature type="transmembrane region" description="Helical" evidence="7">
    <location>
        <begin position="321"/>
        <end position="338"/>
    </location>
</feature>
<evidence type="ECO:0000259" key="8">
    <source>
        <dbReference type="SMART" id="SM00062"/>
    </source>
</evidence>
<evidence type="ECO:0000313" key="10">
    <source>
        <dbReference type="Proteomes" id="UP000605201"/>
    </source>
</evidence>
<name>A0A8J6P0D9_9BACT</name>
<dbReference type="SUPFAM" id="SSF53850">
    <property type="entry name" value="Periplasmic binding protein-like II"/>
    <property type="match status" value="1"/>
</dbReference>
<evidence type="ECO:0000256" key="4">
    <source>
        <dbReference type="ARBA" id="ARBA00022692"/>
    </source>
</evidence>
<feature type="transmembrane region" description="Helical" evidence="7">
    <location>
        <begin position="470"/>
        <end position="487"/>
    </location>
</feature>
<comment type="similarity">
    <text evidence="2">Belongs to the UPF0126 family.</text>
</comment>
<feature type="transmembrane region" description="Helical" evidence="7">
    <location>
        <begin position="407"/>
        <end position="430"/>
    </location>
</feature>
<keyword evidence="3" id="KW-1003">Cell membrane</keyword>
<evidence type="ECO:0000313" key="9">
    <source>
        <dbReference type="EMBL" id="MBC8430532.1"/>
    </source>
</evidence>
<gene>
    <name evidence="9" type="ORF">H8D96_01305</name>
</gene>